<dbReference type="GO" id="GO:0006631">
    <property type="term" value="P:fatty acid metabolic process"/>
    <property type="evidence" value="ECO:0007669"/>
    <property type="project" value="InterPro"/>
</dbReference>
<proteinExistence type="inferred from homology"/>
<feature type="domain" description="Acid ceramidase N-terminal" evidence="10">
    <location>
        <begin position="44"/>
        <end position="97"/>
    </location>
</feature>
<evidence type="ECO:0000256" key="7">
    <source>
        <dbReference type="PIRSR" id="PIRSR017632-1"/>
    </source>
</evidence>
<dbReference type="PANTHER" id="PTHR28583">
    <property type="entry name" value="ACID AMIDASE"/>
    <property type="match status" value="1"/>
</dbReference>
<dbReference type="InterPro" id="IPR016699">
    <property type="entry name" value="Acid_ceramidase-like"/>
</dbReference>
<feature type="active site" description="Nucleophile" evidence="7">
    <location>
        <position position="144"/>
    </location>
</feature>
<dbReference type="InterPro" id="IPR029130">
    <property type="entry name" value="Acid_ceramidase_N"/>
</dbReference>
<evidence type="ECO:0000256" key="6">
    <source>
        <dbReference type="PIRNR" id="PIRNR017632"/>
    </source>
</evidence>
<accession>A0AAF3J691</accession>
<dbReference type="PANTHER" id="PTHR28583:SF3">
    <property type="entry name" value="ACID CERAMIDASE-RELATED"/>
    <property type="match status" value="1"/>
</dbReference>
<keyword evidence="4 6" id="KW-0443">Lipid metabolism</keyword>
<dbReference type="PIRSF" id="PIRSF017632">
    <property type="entry name" value="Acid_ceramidase-like"/>
    <property type="match status" value="1"/>
</dbReference>
<keyword evidence="5" id="KW-0325">Glycoprotein</keyword>
<keyword evidence="11" id="KW-1185">Reference proteome</keyword>
<evidence type="ECO:0000313" key="12">
    <source>
        <dbReference type="WBParaSite" id="MBELARI_LOCUS18820"/>
    </source>
</evidence>
<keyword evidence="2 8" id="KW-0732">Signal</keyword>
<dbReference type="Pfam" id="PF02275">
    <property type="entry name" value="CBAH"/>
    <property type="match status" value="1"/>
</dbReference>
<evidence type="ECO:0000259" key="9">
    <source>
        <dbReference type="Pfam" id="PF02275"/>
    </source>
</evidence>
<evidence type="ECO:0000256" key="3">
    <source>
        <dbReference type="ARBA" id="ARBA00022801"/>
    </source>
</evidence>
<protein>
    <recommendedName>
        <fullName evidence="13">Ceramidase</fullName>
    </recommendedName>
</protein>
<evidence type="ECO:0000259" key="10">
    <source>
        <dbReference type="Pfam" id="PF15508"/>
    </source>
</evidence>
<dbReference type="Pfam" id="PF15508">
    <property type="entry name" value="NAAA-beta"/>
    <property type="match status" value="1"/>
</dbReference>
<dbReference type="GO" id="GO:0017040">
    <property type="term" value="F:N-acylsphingosine amidohydrolase activity"/>
    <property type="evidence" value="ECO:0007669"/>
    <property type="project" value="TreeGrafter"/>
</dbReference>
<sequence length="395" mass="44761">MRVEVIAFALFAVALSSKVQPPPAPFNPECRVNDPTAWDDAELGKVPWFDVDLDAPPHERYQEIAQVYKDKIPPVLGVLQSMVQMIFGDAPVFEMIEGWFRDAYEGGRYPAPYSDEIQGIADVVGIPVEQIAMMNVFYELSRWCTSIVAESSDNSMWHARNLDFGQLFIWDPEIETWDLTDTLRQVTVNINFMKGGKLLYKGTTFAGHTGIITGMRMGEFTLSMNAKEVSDYGLLMEWLTGDLKDTNFAMWVERQVMENATTFEEARTYLSNVQQMSNCYYILGGKELGQGTIIIRNATSVEQELKLHDGNNDWYLLMTNYDPQQDPLWVDDRRTGGNACMKELGKDGVSLQGLYKVLKSKTTLNKTTAHTVVMSITHGVYEAFLQQCPNPCWPF</sequence>
<evidence type="ECO:0000256" key="4">
    <source>
        <dbReference type="ARBA" id="ARBA00023098"/>
    </source>
</evidence>
<comment type="similarity">
    <text evidence="1 6">Belongs to the acid ceramidase family.</text>
</comment>
<feature type="signal peptide" evidence="8">
    <location>
        <begin position="1"/>
        <end position="16"/>
    </location>
</feature>
<evidence type="ECO:0000256" key="1">
    <source>
        <dbReference type="ARBA" id="ARBA00005730"/>
    </source>
</evidence>
<dbReference type="GO" id="GO:0017064">
    <property type="term" value="F:fatty acid amide hydrolase activity"/>
    <property type="evidence" value="ECO:0007669"/>
    <property type="project" value="InterPro"/>
</dbReference>
<evidence type="ECO:0000256" key="8">
    <source>
        <dbReference type="SAM" id="SignalP"/>
    </source>
</evidence>
<evidence type="ECO:0000256" key="5">
    <source>
        <dbReference type="ARBA" id="ARBA00023180"/>
    </source>
</evidence>
<dbReference type="WBParaSite" id="MBELARI_LOCUS18820">
    <property type="protein sequence ID" value="MBELARI_LOCUS18820"/>
    <property type="gene ID" value="MBELARI_LOCUS18820"/>
</dbReference>
<organism evidence="11 12">
    <name type="scientific">Mesorhabditis belari</name>
    <dbReference type="NCBI Taxonomy" id="2138241"/>
    <lineage>
        <taxon>Eukaryota</taxon>
        <taxon>Metazoa</taxon>
        <taxon>Ecdysozoa</taxon>
        <taxon>Nematoda</taxon>
        <taxon>Chromadorea</taxon>
        <taxon>Rhabditida</taxon>
        <taxon>Rhabditina</taxon>
        <taxon>Rhabditomorpha</taxon>
        <taxon>Rhabditoidea</taxon>
        <taxon>Rhabditidae</taxon>
        <taxon>Mesorhabditinae</taxon>
        <taxon>Mesorhabditis</taxon>
    </lineage>
</organism>
<evidence type="ECO:0000313" key="11">
    <source>
        <dbReference type="Proteomes" id="UP000887575"/>
    </source>
</evidence>
<feature type="domain" description="Choloylglycine hydrolase/NAAA C-terminal" evidence="9">
    <location>
        <begin position="144"/>
        <end position="311"/>
    </location>
</feature>
<evidence type="ECO:0008006" key="13">
    <source>
        <dbReference type="Google" id="ProtNLM"/>
    </source>
</evidence>
<evidence type="ECO:0000256" key="2">
    <source>
        <dbReference type="ARBA" id="ARBA00022729"/>
    </source>
</evidence>
<dbReference type="Proteomes" id="UP000887575">
    <property type="component" value="Unassembled WGS sequence"/>
</dbReference>
<feature type="chain" id="PRO_5042152176" description="Ceramidase" evidence="8">
    <location>
        <begin position="17"/>
        <end position="395"/>
    </location>
</feature>
<dbReference type="AlphaFoldDB" id="A0AAF3J691"/>
<reference evidence="12" key="1">
    <citation type="submission" date="2024-02" db="UniProtKB">
        <authorList>
            <consortium name="WormBaseParasite"/>
        </authorList>
    </citation>
    <scope>IDENTIFICATION</scope>
</reference>
<keyword evidence="3 6" id="KW-0378">Hydrolase</keyword>
<dbReference type="Gene3D" id="3.60.60.10">
    <property type="entry name" value="Penicillin V Acylase, Chain A"/>
    <property type="match status" value="1"/>
</dbReference>
<dbReference type="GO" id="GO:0005764">
    <property type="term" value="C:lysosome"/>
    <property type="evidence" value="ECO:0007669"/>
    <property type="project" value="UniProtKB-UniRule"/>
</dbReference>
<name>A0AAF3J691_9BILA</name>
<dbReference type="InterPro" id="IPR029132">
    <property type="entry name" value="CBAH/NAAA_C"/>
</dbReference>